<organism evidence="1 2">
    <name type="scientific">Portunus trituberculatus</name>
    <name type="common">Swimming crab</name>
    <name type="synonym">Neptunus trituberculatus</name>
    <dbReference type="NCBI Taxonomy" id="210409"/>
    <lineage>
        <taxon>Eukaryota</taxon>
        <taxon>Metazoa</taxon>
        <taxon>Ecdysozoa</taxon>
        <taxon>Arthropoda</taxon>
        <taxon>Crustacea</taxon>
        <taxon>Multicrustacea</taxon>
        <taxon>Malacostraca</taxon>
        <taxon>Eumalacostraca</taxon>
        <taxon>Eucarida</taxon>
        <taxon>Decapoda</taxon>
        <taxon>Pleocyemata</taxon>
        <taxon>Brachyura</taxon>
        <taxon>Eubrachyura</taxon>
        <taxon>Portunoidea</taxon>
        <taxon>Portunidae</taxon>
        <taxon>Portuninae</taxon>
        <taxon>Portunus</taxon>
    </lineage>
</organism>
<sequence length="126" mass="14527">MPFLACVFVTPQNTARFPGKQSQLRPLSAYQGFPYLPEGILLIALHASSPARSEGYERKGRSRSVLLGIGFLKIALLPMLGRIRTSDYVVLETEEIKKEEQFSKVEDVRFPWHNTFYYLLLGNYRW</sequence>
<dbReference type="AlphaFoldDB" id="A0A5B7G7M8"/>
<accession>A0A5B7G7M8</accession>
<reference evidence="1 2" key="1">
    <citation type="submission" date="2019-05" db="EMBL/GenBank/DDBJ databases">
        <title>Another draft genome of Portunus trituberculatus and its Hox gene families provides insights of decapod evolution.</title>
        <authorList>
            <person name="Jeong J.-H."/>
            <person name="Song I."/>
            <person name="Kim S."/>
            <person name="Choi T."/>
            <person name="Kim D."/>
            <person name="Ryu S."/>
            <person name="Kim W."/>
        </authorList>
    </citation>
    <scope>NUCLEOTIDE SEQUENCE [LARGE SCALE GENOMIC DNA]</scope>
    <source>
        <tissue evidence="1">Muscle</tissue>
    </source>
</reference>
<keyword evidence="2" id="KW-1185">Reference proteome</keyword>
<evidence type="ECO:0000313" key="2">
    <source>
        <dbReference type="Proteomes" id="UP000324222"/>
    </source>
</evidence>
<protein>
    <submittedName>
        <fullName evidence="1">Uncharacterized protein</fullName>
    </submittedName>
</protein>
<dbReference type="EMBL" id="VSRR010011460">
    <property type="protein sequence ID" value="MPC53213.1"/>
    <property type="molecule type" value="Genomic_DNA"/>
</dbReference>
<comment type="caution">
    <text evidence="1">The sequence shown here is derived from an EMBL/GenBank/DDBJ whole genome shotgun (WGS) entry which is preliminary data.</text>
</comment>
<proteinExistence type="predicted"/>
<name>A0A5B7G7M8_PORTR</name>
<gene>
    <name evidence="1" type="ORF">E2C01_047102</name>
</gene>
<evidence type="ECO:0000313" key="1">
    <source>
        <dbReference type="EMBL" id="MPC53213.1"/>
    </source>
</evidence>
<dbReference type="Proteomes" id="UP000324222">
    <property type="component" value="Unassembled WGS sequence"/>
</dbReference>